<dbReference type="KEGG" id="rst:ATY39_05420"/>
<gene>
    <name evidence="4" type="ORF">ATY39_05420</name>
</gene>
<dbReference type="RefSeq" id="WP_066786916.1">
    <property type="nucleotide sequence ID" value="NZ_CP014806.1"/>
</dbReference>
<protein>
    <submittedName>
        <fullName evidence="4">Oxidoreductase</fullName>
    </submittedName>
</protein>
<name>A0A143HB48_9BACL</name>
<dbReference type="Proteomes" id="UP000076021">
    <property type="component" value="Chromosome"/>
</dbReference>
<dbReference type="InterPro" id="IPR002347">
    <property type="entry name" value="SDR_fam"/>
</dbReference>
<dbReference type="EMBL" id="CP014806">
    <property type="protein sequence ID" value="AMW98944.1"/>
    <property type="molecule type" value="Genomic_DNA"/>
</dbReference>
<accession>A0A143HB48</accession>
<dbReference type="STRING" id="241244.ATY39_05420"/>
<comment type="similarity">
    <text evidence="1 3">Belongs to the short-chain dehydrogenases/reductases (SDR) family.</text>
</comment>
<reference evidence="4 5" key="1">
    <citation type="journal article" date="2016" name="Genome Announc.">
        <title>Whole-Genome Sequence of Rummeliibacillus stabekisii Strain PP9 Isolated from Antarctic Soil.</title>
        <authorList>
            <person name="da Mota F.F."/>
            <person name="Vollu R.E."/>
            <person name="Jurelevicius D."/>
            <person name="Seldin L."/>
        </authorList>
    </citation>
    <scope>NUCLEOTIDE SEQUENCE [LARGE SCALE GENOMIC DNA]</scope>
    <source>
        <strain evidence="4 5">PP9</strain>
    </source>
</reference>
<evidence type="ECO:0000313" key="4">
    <source>
        <dbReference type="EMBL" id="AMW98944.1"/>
    </source>
</evidence>
<evidence type="ECO:0000256" key="1">
    <source>
        <dbReference type="ARBA" id="ARBA00006484"/>
    </source>
</evidence>
<dbReference type="SUPFAM" id="SSF51735">
    <property type="entry name" value="NAD(P)-binding Rossmann-fold domains"/>
    <property type="match status" value="1"/>
</dbReference>
<dbReference type="GO" id="GO:0016491">
    <property type="term" value="F:oxidoreductase activity"/>
    <property type="evidence" value="ECO:0007669"/>
    <property type="project" value="UniProtKB-KW"/>
</dbReference>
<dbReference type="Gene3D" id="3.40.50.720">
    <property type="entry name" value="NAD(P)-binding Rossmann-like Domain"/>
    <property type="match status" value="1"/>
</dbReference>
<keyword evidence="2" id="KW-0560">Oxidoreductase</keyword>
<dbReference type="PANTHER" id="PTHR44196">
    <property type="entry name" value="DEHYDROGENASE/REDUCTASE SDR FAMILY MEMBER 7B"/>
    <property type="match status" value="1"/>
</dbReference>
<dbReference type="OrthoDB" id="9793345at2"/>
<dbReference type="Pfam" id="PF00106">
    <property type="entry name" value="adh_short"/>
    <property type="match status" value="1"/>
</dbReference>
<evidence type="ECO:0000256" key="2">
    <source>
        <dbReference type="ARBA" id="ARBA00023002"/>
    </source>
</evidence>
<dbReference type="InterPro" id="IPR020904">
    <property type="entry name" value="Sc_DH/Rdtase_CS"/>
</dbReference>
<dbReference type="GO" id="GO:0016020">
    <property type="term" value="C:membrane"/>
    <property type="evidence" value="ECO:0007669"/>
    <property type="project" value="TreeGrafter"/>
</dbReference>
<dbReference type="PRINTS" id="PR00080">
    <property type="entry name" value="SDRFAMILY"/>
</dbReference>
<dbReference type="InterPro" id="IPR036291">
    <property type="entry name" value="NAD(P)-bd_dom_sf"/>
</dbReference>
<sequence length="251" mass="27189">MKKSKSILVTGATSGVGRLIALKLAERGDNIIATGRNLSALEEFRAKNITVIQSDLSNVEGVMGLVNQLPELDVAIFSAGIGTFEYATETENQDIMDMISVNVQAPILLTKYLAAKMKEEKGSGQLIYIGSQAGKVATPKSAIYAATKHALIGYTNALRMELKPYCIAVTCIHPGPIDTPFLDKADRTASYRSAMKNILLQPEKVADATIRTIGTRIREVNLPSVMGITSKFYAVAPALIEKLGKSFFYKK</sequence>
<proteinExistence type="inferred from homology"/>
<organism evidence="4 5">
    <name type="scientific">Rummeliibacillus stabekisii</name>
    <dbReference type="NCBI Taxonomy" id="241244"/>
    <lineage>
        <taxon>Bacteria</taxon>
        <taxon>Bacillati</taxon>
        <taxon>Bacillota</taxon>
        <taxon>Bacilli</taxon>
        <taxon>Bacillales</taxon>
        <taxon>Caryophanaceae</taxon>
        <taxon>Rummeliibacillus</taxon>
    </lineage>
</organism>
<dbReference type="AlphaFoldDB" id="A0A143HB48"/>
<evidence type="ECO:0000256" key="3">
    <source>
        <dbReference type="RuleBase" id="RU000363"/>
    </source>
</evidence>
<dbReference type="PRINTS" id="PR00081">
    <property type="entry name" value="GDHRDH"/>
</dbReference>
<keyword evidence="5" id="KW-1185">Reference proteome</keyword>
<dbReference type="PROSITE" id="PS00061">
    <property type="entry name" value="ADH_SHORT"/>
    <property type="match status" value="1"/>
</dbReference>
<reference evidence="5" key="2">
    <citation type="submission" date="2016-03" db="EMBL/GenBank/DDBJ databases">
        <authorList>
            <person name="Ploux O."/>
        </authorList>
    </citation>
    <scope>NUCLEOTIDE SEQUENCE [LARGE SCALE GENOMIC DNA]</scope>
    <source>
        <strain evidence="5">PP9</strain>
    </source>
</reference>
<dbReference type="PANTHER" id="PTHR44196:SF1">
    <property type="entry name" value="DEHYDROGENASE_REDUCTASE SDR FAMILY MEMBER 7B"/>
    <property type="match status" value="1"/>
</dbReference>
<evidence type="ECO:0000313" key="5">
    <source>
        <dbReference type="Proteomes" id="UP000076021"/>
    </source>
</evidence>